<evidence type="ECO:0000313" key="9">
    <source>
        <dbReference type="Proteomes" id="UP001153555"/>
    </source>
</evidence>
<keyword evidence="6" id="KW-0378">Hydrolase</keyword>
<dbReference type="InterPro" id="IPR029058">
    <property type="entry name" value="AB_hydrolase_fold"/>
</dbReference>
<sequence length="321" mass="35465">MFVHSCYLHGHLISKDRWGCSSVVGNTLANKTIREAISDWYFDRSSFQVIDTEDDVPRDCSSTLETNEFNLNKLEMAAAAGQWLQIILFFFALNIIVMMNNKVNGYGTMVPLTLLSDAVAKGAVCLDGSPAGYHYLEGSGNGANSWLVYLMGGGWCSTTFDCQSRVQNSPMISSTNNIAAVYFDGILSPDQTTNPDFYNWNKVYLRYCDGSSFTGDVEAVDPATNLHYRGSTIFREIVKELLTKGLQNAQNVILAGDSAGGLATILNCDRFRAMVPNDARVKCISDSGFFIRAKDLPNAYQRESYFAQVVELHVLLLALVL</sequence>
<evidence type="ECO:0000256" key="5">
    <source>
        <dbReference type="ARBA" id="ARBA00023316"/>
    </source>
</evidence>
<keyword evidence="5 6" id="KW-0961">Cell wall biogenesis/degradation</keyword>
<gene>
    <name evidence="8" type="ORF">SHERM_15076</name>
</gene>
<dbReference type="SUPFAM" id="SSF53474">
    <property type="entry name" value="alpha/beta-Hydrolases"/>
    <property type="match status" value="1"/>
</dbReference>
<keyword evidence="4 6" id="KW-0134">Cell wall</keyword>
<dbReference type="EMBL" id="CACSLK010012233">
    <property type="protein sequence ID" value="CAA0814920.1"/>
    <property type="molecule type" value="Genomic_DNA"/>
</dbReference>
<evidence type="ECO:0000256" key="6">
    <source>
        <dbReference type="RuleBase" id="RU363114"/>
    </source>
</evidence>
<evidence type="ECO:0000313" key="8">
    <source>
        <dbReference type="EMBL" id="CAA0814920.1"/>
    </source>
</evidence>
<keyword evidence="9" id="KW-1185">Reference proteome</keyword>
<dbReference type="Pfam" id="PF03283">
    <property type="entry name" value="PAE"/>
    <property type="match status" value="2"/>
</dbReference>
<evidence type="ECO:0000256" key="1">
    <source>
        <dbReference type="ARBA" id="ARBA00003534"/>
    </source>
</evidence>
<evidence type="ECO:0000256" key="7">
    <source>
        <dbReference type="SAM" id="Phobius"/>
    </source>
</evidence>
<dbReference type="InterPro" id="IPR004963">
    <property type="entry name" value="PAE/NOTUM"/>
</dbReference>
<keyword evidence="7" id="KW-0472">Membrane</keyword>
<keyword evidence="7" id="KW-1133">Transmembrane helix</keyword>
<dbReference type="OrthoDB" id="2015280at2759"/>
<dbReference type="Proteomes" id="UP001153555">
    <property type="component" value="Unassembled WGS sequence"/>
</dbReference>
<dbReference type="GO" id="GO:0009505">
    <property type="term" value="C:plant-type cell wall"/>
    <property type="evidence" value="ECO:0007669"/>
    <property type="project" value="TreeGrafter"/>
</dbReference>
<name>A0A9N7MU14_STRHE</name>
<comment type="similarity">
    <text evidence="3 6">Belongs to the pectinacetylesterase family.</text>
</comment>
<comment type="caution">
    <text evidence="8">The sequence shown here is derived from an EMBL/GenBank/DDBJ whole genome shotgun (WGS) entry which is preliminary data.</text>
</comment>
<feature type="transmembrane region" description="Helical" evidence="7">
    <location>
        <begin position="80"/>
        <end position="99"/>
    </location>
</feature>
<organism evidence="8 9">
    <name type="scientific">Striga hermonthica</name>
    <name type="common">Purple witchweed</name>
    <name type="synonym">Buchnera hermonthica</name>
    <dbReference type="NCBI Taxonomy" id="68872"/>
    <lineage>
        <taxon>Eukaryota</taxon>
        <taxon>Viridiplantae</taxon>
        <taxon>Streptophyta</taxon>
        <taxon>Embryophyta</taxon>
        <taxon>Tracheophyta</taxon>
        <taxon>Spermatophyta</taxon>
        <taxon>Magnoliopsida</taxon>
        <taxon>eudicotyledons</taxon>
        <taxon>Gunneridae</taxon>
        <taxon>Pentapetalae</taxon>
        <taxon>asterids</taxon>
        <taxon>lamiids</taxon>
        <taxon>Lamiales</taxon>
        <taxon>Orobanchaceae</taxon>
        <taxon>Buchnereae</taxon>
        <taxon>Striga</taxon>
    </lineage>
</organism>
<comment type="subcellular location">
    <subcellularLocation>
        <location evidence="2 6">Secreted</location>
        <location evidence="2 6">Cell wall</location>
    </subcellularLocation>
</comment>
<evidence type="ECO:0000256" key="2">
    <source>
        <dbReference type="ARBA" id="ARBA00004191"/>
    </source>
</evidence>
<proteinExistence type="inferred from homology"/>
<dbReference type="PANTHER" id="PTHR21562">
    <property type="entry name" value="NOTUM-RELATED"/>
    <property type="match status" value="1"/>
</dbReference>
<evidence type="ECO:0000256" key="3">
    <source>
        <dbReference type="ARBA" id="ARBA00005784"/>
    </source>
</evidence>
<accession>A0A9N7MU14</accession>
<keyword evidence="7" id="KW-0812">Transmembrane</keyword>
<dbReference type="GO" id="GO:0052793">
    <property type="term" value="F:pectin acetylesterase activity"/>
    <property type="evidence" value="ECO:0007669"/>
    <property type="project" value="TreeGrafter"/>
</dbReference>
<comment type="function">
    <text evidence="1 6">Hydrolyzes acetyl esters in homogalacturonan regions of pectin. In type I primary cell wall, galacturonic acid residues of pectin can be acetylated at the O-2 and O-3 positions. Decreasing the degree of acetylation of pectin gels in vitro alters their physical properties.</text>
</comment>
<evidence type="ECO:0000256" key="4">
    <source>
        <dbReference type="ARBA" id="ARBA00022512"/>
    </source>
</evidence>
<keyword evidence="6" id="KW-0964">Secreted</keyword>
<reference evidence="8" key="1">
    <citation type="submission" date="2019-12" db="EMBL/GenBank/DDBJ databases">
        <authorList>
            <person name="Scholes J."/>
        </authorList>
    </citation>
    <scope>NUCLEOTIDE SEQUENCE</scope>
</reference>
<dbReference type="PANTHER" id="PTHR21562:SF65">
    <property type="entry name" value="PECTIN ACETYLESTERASE"/>
    <property type="match status" value="1"/>
</dbReference>
<dbReference type="AlphaFoldDB" id="A0A9N7MU14"/>
<dbReference type="EC" id="3.1.1.-" evidence="6"/>
<dbReference type="GO" id="GO:0071555">
    <property type="term" value="P:cell wall organization"/>
    <property type="evidence" value="ECO:0007669"/>
    <property type="project" value="UniProtKB-KW"/>
</dbReference>
<protein>
    <recommendedName>
        <fullName evidence="6">Pectin acetylesterase</fullName>
        <ecNumber evidence="6">3.1.1.-</ecNumber>
    </recommendedName>
</protein>